<sequence>MGLSTDCRSVALNSLRIISDGDRRIFSRARLITDVDRAHTCGRTAYRDSRITFAYRIGTDTDGIITVGHGLAAEGDGTDGTGQVFTVGFGQTAHCHVAFQRCRSRSADGNAVLPGRTALITEGKASLTCRACRRAQRRRIDG</sequence>
<reference evidence="1 2" key="1">
    <citation type="submission" date="2018-11" db="EMBL/GenBank/DDBJ databases">
        <title>Neisseria weixii sp. nov. isolated from the rectal contents of plateau pika (Ochotona cruzoniae).</title>
        <authorList>
            <person name="Zhang G."/>
        </authorList>
    </citation>
    <scope>NUCLEOTIDE SEQUENCE [LARGE SCALE GENOMIC DNA]</scope>
    <source>
        <strain evidence="1 2">10009</strain>
    </source>
</reference>
<evidence type="ECO:0000313" key="2">
    <source>
        <dbReference type="Proteomes" id="UP000272412"/>
    </source>
</evidence>
<keyword evidence="2" id="KW-1185">Reference proteome</keyword>
<evidence type="ECO:0000313" key="1">
    <source>
        <dbReference type="EMBL" id="RPD83343.1"/>
    </source>
</evidence>
<dbReference type="EMBL" id="RPFL01000058">
    <property type="protein sequence ID" value="RPD83343.1"/>
    <property type="molecule type" value="Genomic_DNA"/>
</dbReference>
<proteinExistence type="predicted"/>
<gene>
    <name evidence="1" type="ORF">EGK74_12695</name>
</gene>
<dbReference type="Proteomes" id="UP000272412">
    <property type="component" value="Unassembled WGS sequence"/>
</dbReference>
<dbReference type="AlphaFoldDB" id="A0A3N4N7W8"/>
<comment type="caution">
    <text evidence="1">The sequence shown here is derived from an EMBL/GenBank/DDBJ whole genome shotgun (WGS) entry which is preliminary data.</text>
</comment>
<organism evidence="1 2">
    <name type="scientific">Neisseria weixii</name>
    <dbReference type="NCBI Taxonomy" id="1853276"/>
    <lineage>
        <taxon>Bacteria</taxon>
        <taxon>Pseudomonadati</taxon>
        <taxon>Pseudomonadota</taxon>
        <taxon>Betaproteobacteria</taxon>
        <taxon>Neisseriales</taxon>
        <taxon>Neisseriaceae</taxon>
        <taxon>Neisseria</taxon>
    </lineage>
</organism>
<accession>A0A3N4N7W8</accession>
<protein>
    <submittedName>
        <fullName evidence="1">Uncharacterized protein</fullName>
    </submittedName>
</protein>
<name>A0A3N4N7W8_9NEIS</name>